<sequence length="427" mass="50300">MEKYDIYKKIVVDKPKKGYGVIYFLYCKISKKGYIGQASNYVSGNLIWGKNGRWKSHVREATSGSKDHCVLLNQAIRKYGQNQFSILTVEEVEEDRLDEKEKFYIEVFGSISPNGYNLEKGGRVCKIISEESRKKHSESTKGKILSDELKKKLSVEQIGLVRDHYRRKYEEDVNLPKYISATRHMGKICGYNVTFPIGIDTKEYIVQCFSNSYDTDLALDNAKQYLNELKEKHKNRFEEINKKREERLVEYQQDKIEKKTKTKLSEYIFPIIRNNKINGYYVENMPSDKENETYPKKEFTELSCNRKNLFAAHRYIKSLEILNTNSKFKEEKNKDIPYADKAQYIKNKENQLPKYLAYVIVNGEKIGYQINNFPLSKTDIRKKKFCDKKIPMVDKYKLAIDFLADLWKKKRELETINNHSILNNLNN</sequence>
<dbReference type="InterPro" id="IPR035901">
    <property type="entry name" value="GIY-YIG_endonuc_sf"/>
</dbReference>
<keyword evidence="3" id="KW-0255">Endonuclease</keyword>
<evidence type="ECO:0000313" key="3">
    <source>
        <dbReference type="EMBL" id="AYV75824.1"/>
    </source>
</evidence>
<dbReference type="SUPFAM" id="SSF82771">
    <property type="entry name" value="GIY-YIG endonuclease"/>
    <property type="match status" value="1"/>
</dbReference>
<gene>
    <name evidence="3" type="ORF">Terrestrivirus3_93</name>
</gene>
<feature type="coiled-coil region" evidence="1">
    <location>
        <begin position="219"/>
        <end position="254"/>
    </location>
</feature>
<organism evidence="3">
    <name type="scientific">Terrestrivirus sp</name>
    <dbReference type="NCBI Taxonomy" id="2487775"/>
    <lineage>
        <taxon>Viruses</taxon>
        <taxon>Varidnaviria</taxon>
        <taxon>Bamfordvirae</taxon>
        <taxon>Nucleocytoviricota</taxon>
        <taxon>Megaviricetes</taxon>
        <taxon>Imitervirales</taxon>
        <taxon>Mimiviridae</taxon>
        <taxon>Klosneuvirinae</taxon>
    </lineage>
</organism>
<keyword evidence="3" id="KW-0540">Nuclease</keyword>
<name>A0A3G4ZN39_9VIRU</name>
<evidence type="ECO:0000259" key="2">
    <source>
        <dbReference type="SMART" id="SM00465"/>
    </source>
</evidence>
<dbReference type="Gene3D" id="3.40.1440.10">
    <property type="entry name" value="GIY-YIG endonuclease"/>
    <property type="match status" value="1"/>
</dbReference>
<keyword evidence="3" id="KW-0378">Hydrolase</keyword>
<accession>A0A3G4ZN39</accession>
<evidence type="ECO:0000256" key="1">
    <source>
        <dbReference type="SAM" id="Coils"/>
    </source>
</evidence>
<feature type="domain" description="GIY-YIG" evidence="2">
    <location>
        <begin position="19"/>
        <end position="122"/>
    </location>
</feature>
<keyword evidence="1" id="KW-0175">Coiled coil</keyword>
<dbReference type="EMBL" id="MK071981">
    <property type="protein sequence ID" value="AYV75824.1"/>
    <property type="molecule type" value="Genomic_DNA"/>
</dbReference>
<reference evidence="3" key="1">
    <citation type="submission" date="2018-10" db="EMBL/GenBank/DDBJ databases">
        <title>Hidden diversity of soil giant viruses.</title>
        <authorList>
            <person name="Schulz F."/>
            <person name="Alteio L."/>
            <person name="Goudeau D."/>
            <person name="Ryan E.M."/>
            <person name="Malmstrom R.R."/>
            <person name="Blanchard J."/>
            <person name="Woyke T."/>
        </authorList>
    </citation>
    <scope>NUCLEOTIDE SEQUENCE</scope>
    <source>
        <strain evidence="3">TEV1</strain>
    </source>
</reference>
<protein>
    <submittedName>
        <fullName evidence="3">GIY-YIG catalytic domain-containing endonuclease</fullName>
    </submittedName>
</protein>
<dbReference type="GO" id="GO:0004519">
    <property type="term" value="F:endonuclease activity"/>
    <property type="evidence" value="ECO:0007669"/>
    <property type="project" value="UniProtKB-KW"/>
</dbReference>
<proteinExistence type="predicted"/>
<dbReference type="InterPro" id="IPR000305">
    <property type="entry name" value="GIY-YIG_endonuc"/>
</dbReference>
<dbReference type="SMART" id="SM00465">
    <property type="entry name" value="GIYc"/>
    <property type="match status" value="1"/>
</dbReference>